<evidence type="ECO:0000313" key="3">
    <source>
        <dbReference type="Proteomes" id="UP000287651"/>
    </source>
</evidence>
<feature type="region of interest" description="Disordered" evidence="1">
    <location>
        <begin position="1"/>
        <end position="22"/>
    </location>
</feature>
<organism evidence="2 3">
    <name type="scientific">Ensete ventricosum</name>
    <name type="common">Abyssinian banana</name>
    <name type="synonym">Musa ensete</name>
    <dbReference type="NCBI Taxonomy" id="4639"/>
    <lineage>
        <taxon>Eukaryota</taxon>
        <taxon>Viridiplantae</taxon>
        <taxon>Streptophyta</taxon>
        <taxon>Embryophyta</taxon>
        <taxon>Tracheophyta</taxon>
        <taxon>Spermatophyta</taxon>
        <taxon>Magnoliopsida</taxon>
        <taxon>Liliopsida</taxon>
        <taxon>Zingiberales</taxon>
        <taxon>Musaceae</taxon>
        <taxon>Ensete</taxon>
    </lineage>
</organism>
<reference evidence="2 3" key="1">
    <citation type="journal article" date="2014" name="Agronomy (Basel)">
        <title>A Draft Genome Sequence for Ensete ventricosum, the Drought-Tolerant Tree Against Hunger.</title>
        <authorList>
            <person name="Harrison J."/>
            <person name="Moore K.A."/>
            <person name="Paszkiewicz K."/>
            <person name="Jones T."/>
            <person name="Grant M."/>
            <person name="Ambacheew D."/>
            <person name="Muzemil S."/>
            <person name="Studholme D.J."/>
        </authorList>
    </citation>
    <scope>NUCLEOTIDE SEQUENCE [LARGE SCALE GENOMIC DNA]</scope>
</reference>
<evidence type="ECO:0000313" key="2">
    <source>
        <dbReference type="EMBL" id="RRT71569.1"/>
    </source>
</evidence>
<gene>
    <name evidence="2" type="ORF">B296_00015355</name>
</gene>
<protein>
    <submittedName>
        <fullName evidence="2">Uncharacterized protein</fullName>
    </submittedName>
</protein>
<dbReference type="AlphaFoldDB" id="A0A427A5P0"/>
<accession>A0A427A5P0</accession>
<sequence>MVQGSSPEEDRDTPEDCRGSRKACRSWEDVDLGSSLGIGPRFGRCQEFARTSPKVSGRSLGTRQEIVEG</sequence>
<dbReference type="Proteomes" id="UP000287651">
    <property type="component" value="Unassembled WGS sequence"/>
</dbReference>
<dbReference type="EMBL" id="AMZH03003671">
    <property type="protein sequence ID" value="RRT71569.1"/>
    <property type="molecule type" value="Genomic_DNA"/>
</dbReference>
<proteinExistence type="predicted"/>
<comment type="caution">
    <text evidence="2">The sequence shown here is derived from an EMBL/GenBank/DDBJ whole genome shotgun (WGS) entry which is preliminary data.</text>
</comment>
<name>A0A427A5P0_ENSVE</name>
<evidence type="ECO:0000256" key="1">
    <source>
        <dbReference type="SAM" id="MobiDB-lite"/>
    </source>
</evidence>